<dbReference type="Proteomes" id="UP000696573">
    <property type="component" value="Unassembled WGS sequence"/>
</dbReference>
<dbReference type="AlphaFoldDB" id="A0A9N9VLT7"/>
<evidence type="ECO:0000256" key="1">
    <source>
        <dbReference type="SAM" id="MobiDB-lite"/>
    </source>
</evidence>
<sequence>MKSFGFGSHDLGKNNEDNSFCPSGVLQRPPRVNERDTSALKNLLKESATAAVSGRASQQDILKILDAMITRMRGVKAVPVRGRDRVLILTTHRTLIDSRNNRILVTINL</sequence>
<protein>
    <submittedName>
        <fullName evidence="2">Uncharacterized protein</fullName>
    </submittedName>
</protein>
<keyword evidence="3" id="KW-1185">Reference proteome</keyword>
<evidence type="ECO:0000313" key="2">
    <source>
        <dbReference type="EMBL" id="CAH0026165.1"/>
    </source>
</evidence>
<dbReference type="EMBL" id="CABFNQ020000718">
    <property type="protein sequence ID" value="CAH0026165.1"/>
    <property type="molecule type" value="Genomic_DNA"/>
</dbReference>
<dbReference type="OrthoDB" id="1933455at2759"/>
<gene>
    <name evidence="2" type="ORF">CRHIZ90672A_00013931</name>
</gene>
<evidence type="ECO:0000313" key="3">
    <source>
        <dbReference type="Proteomes" id="UP000696573"/>
    </source>
</evidence>
<comment type="caution">
    <text evidence="2">The sequence shown here is derived from an EMBL/GenBank/DDBJ whole genome shotgun (WGS) entry which is preliminary data.</text>
</comment>
<reference evidence="2" key="1">
    <citation type="submission" date="2021-10" db="EMBL/GenBank/DDBJ databases">
        <authorList>
            <person name="Piombo E."/>
        </authorList>
    </citation>
    <scope>NUCLEOTIDE SEQUENCE</scope>
</reference>
<feature type="region of interest" description="Disordered" evidence="1">
    <location>
        <begin position="1"/>
        <end position="35"/>
    </location>
</feature>
<accession>A0A9N9VLT7</accession>
<name>A0A9N9VLT7_9HYPO</name>
<organism evidence="2 3">
    <name type="scientific">Clonostachys rhizophaga</name>
    <dbReference type="NCBI Taxonomy" id="160324"/>
    <lineage>
        <taxon>Eukaryota</taxon>
        <taxon>Fungi</taxon>
        <taxon>Dikarya</taxon>
        <taxon>Ascomycota</taxon>
        <taxon>Pezizomycotina</taxon>
        <taxon>Sordariomycetes</taxon>
        <taxon>Hypocreomycetidae</taxon>
        <taxon>Hypocreales</taxon>
        <taxon>Bionectriaceae</taxon>
        <taxon>Clonostachys</taxon>
    </lineage>
</organism>
<proteinExistence type="predicted"/>